<dbReference type="EMBL" id="KN846953">
    <property type="protein sequence ID" value="KIV79836.1"/>
    <property type="molecule type" value="Genomic_DNA"/>
</dbReference>
<dbReference type="Proteomes" id="UP000053599">
    <property type="component" value="Unassembled WGS sequence"/>
</dbReference>
<dbReference type="HOGENOM" id="CLU_036220_0_0_1"/>
<evidence type="ECO:0000313" key="2">
    <source>
        <dbReference type="EMBL" id="KIV79836.1"/>
    </source>
</evidence>
<evidence type="ECO:0000313" key="3">
    <source>
        <dbReference type="Proteomes" id="UP000053599"/>
    </source>
</evidence>
<sequence>MSGIEIGIAVVGAVAALITAYKDGGSIVKNIKERRKAKGALPPSVALEESLQEGQEEIERIAAKGIQRFGTEFEQGDDIAHRALQALTIEVQANFLRHLTLASKDDNMTDFETCIDSAIEARLKAVTILNELYIRQQKRSSLRSEPESSVSRPLPQEVKEAPKDQRESKGPSEAKDPAEPKKRSNTLITEVGTPPSPMRSRKSSWNVFKTLNRTPSTEETQENSRALTIPRSSTSKSTSPMLSPRATMSSSPGSMNLNDRRSQVMTPPLSPASTFSPADALAAAGLCKGAYYVQNGVYEKALQVAMKNLEWACHCRRCSFATPADRDERGRPRFDDSIHEASKLRFRSLLLFKSHLTPSQNKGRLYKCLICLLCGDSSSTFSGEQHLFEHITHHEGAVLAGVELYGPICLEPAGIRAGSERTFDLCFSNNPRLSRPPSAIELDDTGIAEADSLEVADNNEEVYKNQWLDEGRR</sequence>
<gene>
    <name evidence="2" type="ORF">PV11_07382</name>
</gene>
<evidence type="ECO:0008006" key="4">
    <source>
        <dbReference type="Google" id="ProtNLM"/>
    </source>
</evidence>
<reference evidence="2 3" key="1">
    <citation type="submission" date="2015-01" db="EMBL/GenBank/DDBJ databases">
        <title>The Genome Sequence of Exophiala sideris CBS121828.</title>
        <authorList>
            <consortium name="The Broad Institute Genomics Platform"/>
            <person name="Cuomo C."/>
            <person name="de Hoog S."/>
            <person name="Gorbushina A."/>
            <person name="Stielow B."/>
            <person name="Teixiera M."/>
            <person name="Abouelleil A."/>
            <person name="Chapman S.B."/>
            <person name="Priest M."/>
            <person name="Young S.K."/>
            <person name="Wortman J."/>
            <person name="Nusbaum C."/>
            <person name="Birren B."/>
        </authorList>
    </citation>
    <scope>NUCLEOTIDE SEQUENCE [LARGE SCALE GENOMIC DNA]</scope>
    <source>
        <strain evidence="2 3">CBS 121828</strain>
    </source>
</reference>
<feature type="compositionally biased region" description="Polar residues" evidence="1">
    <location>
        <begin position="203"/>
        <end position="226"/>
    </location>
</feature>
<evidence type="ECO:0000256" key="1">
    <source>
        <dbReference type="SAM" id="MobiDB-lite"/>
    </source>
</evidence>
<name>A0A0D1WXB6_9EURO</name>
<accession>A0A0D1WXB6</accession>
<protein>
    <recommendedName>
        <fullName evidence="4">C2H2-type domain-containing protein</fullName>
    </recommendedName>
</protein>
<feature type="compositionally biased region" description="Basic and acidic residues" evidence="1">
    <location>
        <begin position="157"/>
        <end position="182"/>
    </location>
</feature>
<dbReference type="AlphaFoldDB" id="A0A0D1WXB6"/>
<feature type="region of interest" description="Disordered" evidence="1">
    <location>
        <begin position="137"/>
        <end position="273"/>
    </location>
</feature>
<dbReference type="OrthoDB" id="25896at2759"/>
<feature type="compositionally biased region" description="Low complexity" evidence="1">
    <location>
        <begin position="228"/>
        <end position="244"/>
    </location>
</feature>
<feature type="compositionally biased region" description="Polar residues" evidence="1">
    <location>
        <begin position="246"/>
        <end position="257"/>
    </location>
</feature>
<proteinExistence type="predicted"/>
<organism evidence="2 3">
    <name type="scientific">Exophiala sideris</name>
    <dbReference type="NCBI Taxonomy" id="1016849"/>
    <lineage>
        <taxon>Eukaryota</taxon>
        <taxon>Fungi</taxon>
        <taxon>Dikarya</taxon>
        <taxon>Ascomycota</taxon>
        <taxon>Pezizomycotina</taxon>
        <taxon>Eurotiomycetes</taxon>
        <taxon>Chaetothyriomycetidae</taxon>
        <taxon>Chaetothyriales</taxon>
        <taxon>Herpotrichiellaceae</taxon>
        <taxon>Exophiala</taxon>
    </lineage>
</organism>